<name>A0A371JSJ5_9FLAO</name>
<evidence type="ECO:0000313" key="2">
    <source>
        <dbReference type="Proteomes" id="UP000261828"/>
    </source>
</evidence>
<dbReference type="RefSeq" id="WP_116182661.1">
    <property type="nucleotide sequence ID" value="NZ_QTJX01000001.1"/>
</dbReference>
<reference evidence="1 2" key="1">
    <citation type="submission" date="2018-08" db="EMBL/GenBank/DDBJ databases">
        <title>Muricauda nanhaiensis sp. nov., isolated from seawater of the South China Sea.</title>
        <authorList>
            <person name="Dang Y."/>
        </authorList>
    </citation>
    <scope>NUCLEOTIDE SEQUENCE [LARGE SCALE GENOMIC DNA]</scope>
    <source>
        <strain evidence="1 2">SM1704</strain>
    </source>
</reference>
<gene>
    <name evidence="1" type="ORF">DX873_00940</name>
</gene>
<dbReference type="EMBL" id="QTJX01000001">
    <property type="protein sequence ID" value="RDY60778.1"/>
    <property type="molecule type" value="Genomic_DNA"/>
</dbReference>
<protein>
    <submittedName>
        <fullName evidence="1">Uncharacterized protein</fullName>
    </submittedName>
</protein>
<sequence>MKKIFIVSYNPSFNRLDFIKFIFENTENGLIESKKILDELISKEKVTFEIENDKVIDFIHGLRELKVLCEIDETSS</sequence>
<keyword evidence="2" id="KW-1185">Reference proteome</keyword>
<dbReference type="Proteomes" id="UP000261828">
    <property type="component" value="Unassembled WGS sequence"/>
</dbReference>
<accession>A0A371JSJ5</accession>
<proteinExistence type="predicted"/>
<evidence type="ECO:0000313" key="1">
    <source>
        <dbReference type="EMBL" id="RDY60778.1"/>
    </source>
</evidence>
<comment type="caution">
    <text evidence="1">The sequence shown here is derived from an EMBL/GenBank/DDBJ whole genome shotgun (WGS) entry which is preliminary data.</text>
</comment>
<dbReference type="AlphaFoldDB" id="A0A371JSJ5"/>
<organism evidence="1 2">
    <name type="scientific">Flagellimonas nanhaiensis</name>
    <dbReference type="NCBI Taxonomy" id="2292706"/>
    <lineage>
        <taxon>Bacteria</taxon>
        <taxon>Pseudomonadati</taxon>
        <taxon>Bacteroidota</taxon>
        <taxon>Flavobacteriia</taxon>
        <taxon>Flavobacteriales</taxon>
        <taxon>Flavobacteriaceae</taxon>
        <taxon>Flagellimonas</taxon>
    </lineage>
</organism>